<dbReference type="RefSeq" id="WP_378136479.1">
    <property type="nucleotide sequence ID" value="NZ_JBHSMI010000029.1"/>
</dbReference>
<dbReference type="EMBL" id="JBHSMI010000029">
    <property type="protein sequence ID" value="MFC5405332.1"/>
    <property type="molecule type" value="Genomic_DNA"/>
</dbReference>
<evidence type="ECO:0000313" key="2">
    <source>
        <dbReference type="EMBL" id="MFC5405332.1"/>
    </source>
</evidence>
<gene>
    <name evidence="2" type="ORF">ACFPOF_21530</name>
</gene>
<feature type="transmembrane region" description="Helical" evidence="1">
    <location>
        <begin position="162"/>
        <end position="181"/>
    </location>
</feature>
<dbReference type="Proteomes" id="UP001596113">
    <property type="component" value="Unassembled WGS sequence"/>
</dbReference>
<keyword evidence="1" id="KW-0812">Transmembrane</keyword>
<sequence length="228" mass="25667">MNKLKMLLKASRLQLRLYLCGVAGLVAISLLVDIILLLSLPEGENSHVSASNIMTVFLVLASTVLPFASFKRIINLGATRKEYYTGLLISYVFWAIIFAVFNIAWLKLEIGLSDSLHSRYMNILEIFHWDQFGVAGMFVYQLGIYLLLMSVFNLLFSGIRHVTGWILWVVFIAAIPIMTSIPTLRSSLGDGFKVLLYNDSLLQGFGITFLSSCVLFTCGWLFTRTRAF</sequence>
<protein>
    <recommendedName>
        <fullName evidence="4">ABC transporter permease</fullName>
    </recommendedName>
</protein>
<evidence type="ECO:0000313" key="3">
    <source>
        <dbReference type="Proteomes" id="UP001596113"/>
    </source>
</evidence>
<proteinExistence type="predicted"/>
<feature type="transmembrane region" description="Helical" evidence="1">
    <location>
        <begin position="201"/>
        <end position="222"/>
    </location>
</feature>
<accession>A0ABW0HYP7</accession>
<comment type="caution">
    <text evidence="2">The sequence shown here is derived from an EMBL/GenBank/DDBJ whole genome shotgun (WGS) entry which is preliminary data.</text>
</comment>
<keyword evidence="3" id="KW-1185">Reference proteome</keyword>
<name>A0ABW0HYP7_9BACL</name>
<evidence type="ECO:0008006" key="4">
    <source>
        <dbReference type="Google" id="ProtNLM"/>
    </source>
</evidence>
<evidence type="ECO:0000256" key="1">
    <source>
        <dbReference type="SAM" id="Phobius"/>
    </source>
</evidence>
<feature type="transmembrane region" description="Helical" evidence="1">
    <location>
        <begin position="82"/>
        <end position="106"/>
    </location>
</feature>
<feature type="transmembrane region" description="Helical" evidence="1">
    <location>
        <begin position="50"/>
        <end position="70"/>
    </location>
</feature>
<keyword evidence="1" id="KW-0472">Membrane</keyword>
<feature type="transmembrane region" description="Helical" evidence="1">
    <location>
        <begin position="126"/>
        <end position="155"/>
    </location>
</feature>
<organism evidence="2 3">
    <name type="scientific">Cohnella soli</name>
    <dbReference type="NCBI Taxonomy" id="425005"/>
    <lineage>
        <taxon>Bacteria</taxon>
        <taxon>Bacillati</taxon>
        <taxon>Bacillota</taxon>
        <taxon>Bacilli</taxon>
        <taxon>Bacillales</taxon>
        <taxon>Paenibacillaceae</taxon>
        <taxon>Cohnella</taxon>
    </lineage>
</organism>
<keyword evidence="1" id="KW-1133">Transmembrane helix</keyword>
<reference evidence="3" key="1">
    <citation type="journal article" date="2019" name="Int. J. Syst. Evol. Microbiol.">
        <title>The Global Catalogue of Microorganisms (GCM) 10K type strain sequencing project: providing services to taxonomists for standard genome sequencing and annotation.</title>
        <authorList>
            <consortium name="The Broad Institute Genomics Platform"/>
            <consortium name="The Broad Institute Genome Sequencing Center for Infectious Disease"/>
            <person name="Wu L."/>
            <person name="Ma J."/>
        </authorList>
    </citation>
    <scope>NUCLEOTIDE SEQUENCE [LARGE SCALE GENOMIC DNA]</scope>
    <source>
        <strain evidence="3">CGMCC 1.18575</strain>
    </source>
</reference>
<feature type="transmembrane region" description="Helical" evidence="1">
    <location>
        <begin position="15"/>
        <end position="38"/>
    </location>
</feature>